<reference evidence="2 3" key="1">
    <citation type="submission" date="2019-03" db="EMBL/GenBank/DDBJ databases">
        <title>Genomic Encyclopedia of Type Strains, Phase IV (KMG-IV): sequencing the most valuable type-strain genomes for metagenomic binning, comparative biology and taxonomic classification.</title>
        <authorList>
            <person name="Goeker M."/>
        </authorList>
    </citation>
    <scope>NUCLEOTIDE SEQUENCE [LARGE SCALE GENOMIC DNA]</scope>
    <source>
        <strain evidence="2 3">DSM 2132</strain>
    </source>
</reference>
<dbReference type="InParanoid" id="A0A4R2PIA2"/>
<evidence type="ECO:0000313" key="3">
    <source>
        <dbReference type="Proteomes" id="UP000295399"/>
    </source>
</evidence>
<keyword evidence="3" id="KW-1185">Reference proteome</keyword>
<organism evidence="2 3">
    <name type="scientific">Rhodothalassium salexigens DSM 2132</name>
    <dbReference type="NCBI Taxonomy" id="1188247"/>
    <lineage>
        <taxon>Bacteria</taxon>
        <taxon>Pseudomonadati</taxon>
        <taxon>Pseudomonadota</taxon>
        <taxon>Alphaproteobacteria</taxon>
        <taxon>Rhodothalassiales</taxon>
        <taxon>Rhodothalassiaceae</taxon>
        <taxon>Rhodothalassium</taxon>
    </lineage>
</organism>
<evidence type="ECO:0000313" key="2">
    <source>
        <dbReference type="EMBL" id="TCP35202.1"/>
    </source>
</evidence>
<dbReference type="Proteomes" id="UP000295399">
    <property type="component" value="Unassembled WGS sequence"/>
</dbReference>
<accession>A0A4R2PIA2</accession>
<proteinExistence type="predicted"/>
<dbReference type="EMBL" id="SLXO01000004">
    <property type="protein sequence ID" value="TCP35202.1"/>
    <property type="molecule type" value="Genomic_DNA"/>
</dbReference>
<sequence length="42" mass="4634">MMWASSGRRRKGLPEQQKAGTLGAPAFGSDYLRKPRLLMSAL</sequence>
<evidence type="ECO:0000256" key="1">
    <source>
        <dbReference type="SAM" id="MobiDB-lite"/>
    </source>
</evidence>
<name>A0A4R2PIA2_RHOSA</name>
<comment type="caution">
    <text evidence="2">The sequence shown here is derived from an EMBL/GenBank/DDBJ whole genome shotgun (WGS) entry which is preliminary data.</text>
</comment>
<gene>
    <name evidence="2" type="ORF">EV659_10452</name>
</gene>
<protein>
    <submittedName>
        <fullName evidence="2">Uncharacterized protein</fullName>
    </submittedName>
</protein>
<feature type="region of interest" description="Disordered" evidence="1">
    <location>
        <begin position="1"/>
        <end position="29"/>
    </location>
</feature>
<dbReference type="AlphaFoldDB" id="A0A4R2PIA2"/>